<accession>A0A6J6SNQ7</accession>
<evidence type="ECO:0000256" key="1">
    <source>
        <dbReference type="SAM" id="Phobius"/>
    </source>
</evidence>
<gene>
    <name evidence="2" type="ORF">UFOPK2809_00058</name>
</gene>
<dbReference type="EMBL" id="CAEZZA010000004">
    <property type="protein sequence ID" value="CAB4736383.1"/>
    <property type="molecule type" value="Genomic_DNA"/>
</dbReference>
<dbReference type="AlphaFoldDB" id="A0A6J6SNQ7"/>
<feature type="transmembrane region" description="Helical" evidence="1">
    <location>
        <begin position="110"/>
        <end position="132"/>
    </location>
</feature>
<evidence type="ECO:0000313" key="2">
    <source>
        <dbReference type="EMBL" id="CAB4736383.1"/>
    </source>
</evidence>
<sequence>MRRLREAWWRVGLPDAISWPAFIATLLAGVMGYLANGRAAIPLINGLAIALVGQLVLWLPLVLLRLTLLRNARRSRPLLVLVVFLAGAGLRAIAMIAITSELYGLQSLRLLGWFVGIFSNIGPVFVVSAIVVSSLRERRRQITYLAGNQKRIEESLIEVDGALSQRNVEAVDRVRGILERELTKLDGTHAQASLATLQRTAVEVVRPMSHELAKSVPRHLAPVVAPTTPLVPWVRVLDSAATGMPFRPLLIGALMGWELLGAISIRPADALLFVLFDVMFLIGFALANRVVERVNRKRTAGFRISTTILMSLAVSWSIAATVPALLGTTTSDYGFIVAFVVLGPGFALGTTILSALARERERVIGELTESTKQLERVLVRQREVEWFQQKALSRALHGPIQMAVTAAAIRLDASIREGTVQPGILNSVRQELLTGLDVLHQAPGEVTSLDTAIERMRATWDGVCSIEATVSDAAGAVIAADGVLRSCVIDIVTESVSNAVWHAKADQTRLEIALDPQASDVLMVEVVSNGRGDALSENRGLGTQQLDDWTLTWSREINEQGSVLEAALPVASTAL</sequence>
<keyword evidence="1" id="KW-0812">Transmembrane</keyword>
<dbReference type="Gene3D" id="3.30.565.10">
    <property type="entry name" value="Histidine kinase-like ATPase, C-terminal domain"/>
    <property type="match status" value="1"/>
</dbReference>
<reference evidence="2" key="1">
    <citation type="submission" date="2020-05" db="EMBL/GenBank/DDBJ databases">
        <authorList>
            <person name="Chiriac C."/>
            <person name="Salcher M."/>
            <person name="Ghai R."/>
            <person name="Kavagutti S V."/>
        </authorList>
    </citation>
    <scope>NUCLEOTIDE SEQUENCE</scope>
</reference>
<feature type="transmembrane region" description="Helical" evidence="1">
    <location>
        <begin position="12"/>
        <end position="34"/>
    </location>
</feature>
<dbReference type="InterPro" id="IPR036890">
    <property type="entry name" value="HATPase_C_sf"/>
</dbReference>
<feature type="transmembrane region" description="Helical" evidence="1">
    <location>
        <begin position="270"/>
        <end position="287"/>
    </location>
</feature>
<keyword evidence="1" id="KW-1133">Transmembrane helix</keyword>
<feature type="transmembrane region" description="Helical" evidence="1">
    <location>
        <begin position="333"/>
        <end position="357"/>
    </location>
</feature>
<organism evidence="2">
    <name type="scientific">freshwater metagenome</name>
    <dbReference type="NCBI Taxonomy" id="449393"/>
    <lineage>
        <taxon>unclassified sequences</taxon>
        <taxon>metagenomes</taxon>
        <taxon>ecological metagenomes</taxon>
    </lineage>
</organism>
<feature type="transmembrane region" description="Helical" evidence="1">
    <location>
        <begin position="40"/>
        <end position="66"/>
    </location>
</feature>
<name>A0A6J6SNQ7_9ZZZZ</name>
<keyword evidence="1" id="KW-0472">Membrane</keyword>
<proteinExistence type="predicted"/>
<feature type="transmembrane region" description="Helical" evidence="1">
    <location>
        <begin position="308"/>
        <end position="327"/>
    </location>
</feature>
<protein>
    <submittedName>
        <fullName evidence="2">Unannotated protein</fullName>
    </submittedName>
</protein>
<feature type="transmembrane region" description="Helical" evidence="1">
    <location>
        <begin position="78"/>
        <end position="98"/>
    </location>
</feature>
<feature type="transmembrane region" description="Helical" evidence="1">
    <location>
        <begin position="245"/>
        <end position="264"/>
    </location>
</feature>